<proteinExistence type="predicted"/>
<organism evidence="2">
    <name type="scientific">Oryza brachyantha</name>
    <name type="common">malo sina</name>
    <dbReference type="NCBI Taxonomy" id="4533"/>
    <lineage>
        <taxon>Eukaryota</taxon>
        <taxon>Viridiplantae</taxon>
        <taxon>Streptophyta</taxon>
        <taxon>Embryophyta</taxon>
        <taxon>Tracheophyta</taxon>
        <taxon>Spermatophyta</taxon>
        <taxon>Magnoliopsida</taxon>
        <taxon>Liliopsida</taxon>
        <taxon>Poales</taxon>
        <taxon>Poaceae</taxon>
        <taxon>BOP clade</taxon>
        <taxon>Oryzoideae</taxon>
        <taxon>Oryzeae</taxon>
        <taxon>Oryzinae</taxon>
        <taxon>Oryza</taxon>
    </lineage>
</organism>
<dbReference type="EnsemblPlants" id="OB02G20830.1">
    <property type="protein sequence ID" value="OB02G20830.1"/>
    <property type="gene ID" value="OB02G20830"/>
</dbReference>
<sequence length="239" mass="26432">MARARPTRWRGVGAARQSGDSTEWEGGDNARGSAADDGCTRERGKGKSVADSRWPQQRRGWRTAWLSRARAGSRRRKTDPTGGVHLSVSRERREEERTSGMGSWGCTAVEGQLRWSTTGGGEVERSHQGGEGEGKTQGVTDRMVDQEDQIIEGMIVTFYNLWAARNDDSHVETPQDPSKAVAGIIFHLEEWSSLKEQKIVFVHCPTAVDKTSDGLGETQNRRCLHVTGKGRGYMSSDEK</sequence>
<accession>J3LBR6</accession>
<feature type="compositionally biased region" description="Basic and acidic residues" evidence="1">
    <location>
        <begin position="38"/>
        <end position="50"/>
    </location>
</feature>
<feature type="region of interest" description="Disordered" evidence="1">
    <location>
        <begin position="1"/>
        <end position="105"/>
    </location>
</feature>
<dbReference type="Proteomes" id="UP000006038">
    <property type="component" value="Unassembled WGS sequence"/>
</dbReference>
<evidence type="ECO:0000313" key="2">
    <source>
        <dbReference type="EnsemblPlants" id="OB02G20830.1"/>
    </source>
</evidence>
<evidence type="ECO:0000313" key="3">
    <source>
        <dbReference type="Proteomes" id="UP000006038"/>
    </source>
</evidence>
<reference evidence="2" key="1">
    <citation type="submission" date="2013-04" db="UniProtKB">
        <authorList>
            <consortium name="EnsemblPlants"/>
        </authorList>
    </citation>
    <scope>IDENTIFICATION</scope>
</reference>
<dbReference type="AlphaFoldDB" id="J3LBR6"/>
<keyword evidence="3" id="KW-1185">Reference proteome</keyword>
<name>J3LBR6_ORYBR</name>
<feature type="compositionally biased region" description="Basic and acidic residues" evidence="1">
    <location>
        <begin position="88"/>
        <end position="98"/>
    </location>
</feature>
<dbReference type="HOGENOM" id="CLU_1162660_0_0_1"/>
<feature type="compositionally biased region" description="Basic and acidic residues" evidence="1">
    <location>
        <begin position="122"/>
        <end position="134"/>
    </location>
</feature>
<feature type="region of interest" description="Disordered" evidence="1">
    <location>
        <begin position="118"/>
        <end position="138"/>
    </location>
</feature>
<dbReference type="Gramene" id="OB02G20830.1">
    <property type="protein sequence ID" value="OB02G20830.1"/>
    <property type="gene ID" value="OB02G20830"/>
</dbReference>
<protein>
    <submittedName>
        <fullName evidence="2">Uncharacterized protein</fullName>
    </submittedName>
</protein>
<evidence type="ECO:0000256" key="1">
    <source>
        <dbReference type="SAM" id="MobiDB-lite"/>
    </source>
</evidence>